<dbReference type="Pfam" id="PF03992">
    <property type="entry name" value="ABM"/>
    <property type="match status" value="1"/>
</dbReference>
<dbReference type="SUPFAM" id="SSF54909">
    <property type="entry name" value="Dimeric alpha+beta barrel"/>
    <property type="match status" value="1"/>
</dbReference>
<proteinExistence type="predicted"/>
<dbReference type="InterPro" id="IPR011008">
    <property type="entry name" value="Dimeric_a/b-barrel"/>
</dbReference>
<keyword evidence="2" id="KW-0560">Oxidoreductase</keyword>
<reference evidence="2 3" key="1">
    <citation type="submission" date="2017-04" db="EMBL/GenBank/DDBJ databases">
        <authorList>
            <person name="Varghese N."/>
            <person name="Submissions S."/>
        </authorList>
    </citation>
    <scope>NUCLEOTIDE SEQUENCE [LARGE SCALE GENOMIC DNA]</scope>
    <source>
        <strain evidence="2 3">J12</strain>
    </source>
</reference>
<keyword evidence="3" id="KW-1185">Reference proteome</keyword>
<evidence type="ECO:0000313" key="2">
    <source>
        <dbReference type="EMBL" id="SMF07301.1"/>
    </source>
</evidence>
<dbReference type="GO" id="GO:0004497">
    <property type="term" value="F:monooxygenase activity"/>
    <property type="evidence" value="ECO:0007669"/>
    <property type="project" value="UniProtKB-KW"/>
</dbReference>
<comment type="caution">
    <text evidence="2">The sequence shown here is derived from an EMBL/GenBank/DDBJ whole genome shotgun (WGS) entry which is preliminary data.</text>
</comment>
<gene>
    <name evidence="2" type="ORF">SAMN02744124_01115</name>
</gene>
<dbReference type="PROSITE" id="PS51725">
    <property type="entry name" value="ABM"/>
    <property type="match status" value="1"/>
</dbReference>
<organism evidence="2 3">
    <name type="scientific">Paenibacillus barengoltzii J12</name>
    <dbReference type="NCBI Taxonomy" id="935846"/>
    <lineage>
        <taxon>Bacteria</taxon>
        <taxon>Bacillati</taxon>
        <taxon>Bacillota</taxon>
        <taxon>Bacilli</taxon>
        <taxon>Bacillales</taxon>
        <taxon>Paenibacillaceae</taxon>
        <taxon>Paenibacillus</taxon>
    </lineage>
</organism>
<dbReference type="Proteomes" id="UP000192939">
    <property type="component" value="Unassembled WGS sequence"/>
</dbReference>
<evidence type="ECO:0000313" key="3">
    <source>
        <dbReference type="Proteomes" id="UP000192939"/>
    </source>
</evidence>
<accession>A0ABY1LUK7</accession>
<name>A0ABY1LUK7_9BACL</name>
<evidence type="ECO:0000259" key="1">
    <source>
        <dbReference type="PROSITE" id="PS51725"/>
    </source>
</evidence>
<protein>
    <submittedName>
        <fullName evidence="2">Quinol monooxygenase YgiN</fullName>
    </submittedName>
</protein>
<sequence>MMSTITNQVILNIRFKIKPGMKENFRDRLFSLINDFRNEPAFINAIVSDDIDQPNDLVIYEIWQGTRETWIQNELPKPYRSEYEEALADLIDDRTVSWLDPIGEWGSQLTSVTR</sequence>
<keyword evidence="2" id="KW-0503">Monooxygenase</keyword>
<dbReference type="InterPro" id="IPR007138">
    <property type="entry name" value="ABM_dom"/>
</dbReference>
<dbReference type="Gene3D" id="3.30.70.100">
    <property type="match status" value="1"/>
</dbReference>
<dbReference type="EMBL" id="FXAE01000007">
    <property type="protein sequence ID" value="SMF07301.1"/>
    <property type="molecule type" value="Genomic_DNA"/>
</dbReference>
<feature type="domain" description="ABM" evidence="1">
    <location>
        <begin position="9"/>
        <end position="105"/>
    </location>
</feature>